<proteinExistence type="predicted"/>
<sequence length="210" mass="24530">MESRYEKSLEKDIKKLQKKLGELLKQEREKSIHGEIKSYTALVDIDKSTIYAGERGESNFTVSRLYTLLRGNGQTHEEIIQAFTFLITGLHKYSEFSLPSETEQQLRLQVETKLGTKVAKALKSDHINRIYLMLAYCDDKKIRKTDLKKFFDLDSYTKHFNHCLKIADEMDWINMTYPEKPNAKNQSYYTTEAGKEVLRLKQDGEENENS</sequence>
<organism evidence="1 2">
    <name type="scientific">Sphingobacterium nematocida</name>
    <dbReference type="NCBI Taxonomy" id="1513896"/>
    <lineage>
        <taxon>Bacteria</taxon>
        <taxon>Pseudomonadati</taxon>
        <taxon>Bacteroidota</taxon>
        <taxon>Sphingobacteriia</taxon>
        <taxon>Sphingobacteriales</taxon>
        <taxon>Sphingobacteriaceae</taxon>
        <taxon>Sphingobacterium</taxon>
    </lineage>
</organism>
<accession>A0A1T5FFX1</accession>
<gene>
    <name evidence="1" type="ORF">SAMN05660841_03209</name>
</gene>
<dbReference type="Proteomes" id="UP000190150">
    <property type="component" value="Unassembled WGS sequence"/>
</dbReference>
<dbReference type="RefSeq" id="WP_079644567.1">
    <property type="nucleotide sequence ID" value="NZ_FUZF01000016.1"/>
</dbReference>
<evidence type="ECO:0000313" key="1">
    <source>
        <dbReference type="EMBL" id="SKB95051.1"/>
    </source>
</evidence>
<dbReference type="OrthoDB" id="9807907at2"/>
<dbReference type="EMBL" id="FUZF01000016">
    <property type="protein sequence ID" value="SKB95051.1"/>
    <property type="molecule type" value="Genomic_DNA"/>
</dbReference>
<evidence type="ECO:0000313" key="2">
    <source>
        <dbReference type="Proteomes" id="UP000190150"/>
    </source>
</evidence>
<protein>
    <submittedName>
        <fullName evidence="1">Uncharacterized protein</fullName>
    </submittedName>
</protein>
<dbReference type="AlphaFoldDB" id="A0A1T5FFX1"/>
<keyword evidence="2" id="KW-1185">Reference proteome</keyword>
<reference evidence="2" key="1">
    <citation type="submission" date="2017-02" db="EMBL/GenBank/DDBJ databases">
        <authorList>
            <person name="Varghese N."/>
            <person name="Submissions S."/>
        </authorList>
    </citation>
    <scope>NUCLEOTIDE SEQUENCE [LARGE SCALE GENOMIC DNA]</scope>
    <source>
        <strain evidence="2">DSM 24091</strain>
    </source>
</reference>
<dbReference type="STRING" id="1513896.SAMN05660841_03209"/>
<name>A0A1T5FFX1_9SPHI</name>